<accession>A0ABN8B0R1</accession>
<evidence type="ECO:0000313" key="7">
    <source>
        <dbReference type="Proteomes" id="UP001153292"/>
    </source>
</evidence>
<dbReference type="SUPFAM" id="SSF56672">
    <property type="entry name" value="DNA/RNA polymerases"/>
    <property type="match status" value="1"/>
</dbReference>
<dbReference type="EC" id="2.7.7.48" evidence="1"/>
<dbReference type="InterPro" id="IPR007096">
    <property type="entry name" value="RNA-dir_Rpol_cat_phage"/>
</dbReference>
<organism evidence="6 7">
    <name type="scientific">Chilo suppressalis</name>
    <name type="common">Asiatic rice borer moth</name>
    <dbReference type="NCBI Taxonomy" id="168631"/>
    <lineage>
        <taxon>Eukaryota</taxon>
        <taxon>Metazoa</taxon>
        <taxon>Ecdysozoa</taxon>
        <taxon>Arthropoda</taxon>
        <taxon>Hexapoda</taxon>
        <taxon>Insecta</taxon>
        <taxon>Pterygota</taxon>
        <taxon>Neoptera</taxon>
        <taxon>Endopterygota</taxon>
        <taxon>Lepidoptera</taxon>
        <taxon>Glossata</taxon>
        <taxon>Ditrysia</taxon>
        <taxon>Pyraloidea</taxon>
        <taxon>Crambidae</taxon>
        <taxon>Crambinae</taxon>
        <taxon>Chilo</taxon>
    </lineage>
</organism>
<dbReference type="InterPro" id="IPR007094">
    <property type="entry name" value="RNA-dir_pol_PSvirus"/>
</dbReference>
<keyword evidence="2" id="KW-0547">Nucleotide-binding</keyword>
<dbReference type="InterPro" id="IPR043128">
    <property type="entry name" value="Rev_trsase/Diguanyl_cyclase"/>
</dbReference>
<dbReference type="InterPro" id="IPR043502">
    <property type="entry name" value="DNA/RNA_pol_sf"/>
</dbReference>
<dbReference type="Proteomes" id="UP001153292">
    <property type="component" value="Chromosome 20"/>
</dbReference>
<name>A0ABN8B0R1_CHISP</name>
<dbReference type="Pfam" id="PF00680">
    <property type="entry name" value="RdRP_1"/>
    <property type="match status" value="1"/>
</dbReference>
<dbReference type="PROSITE" id="PS50507">
    <property type="entry name" value="RDRP_SSRNA_POS"/>
    <property type="match status" value="1"/>
</dbReference>
<gene>
    <name evidence="6" type="ORF">CHILSU_LOCUS5688</name>
</gene>
<evidence type="ECO:0000256" key="1">
    <source>
        <dbReference type="ARBA" id="ARBA00012494"/>
    </source>
</evidence>
<evidence type="ECO:0000256" key="3">
    <source>
        <dbReference type="ARBA" id="ARBA00022953"/>
    </source>
</evidence>
<evidence type="ECO:0000259" key="4">
    <source>
        <dbReference type="PROSITE" id="PS50507"/>
    </source>
</evidence>
<evidence type="ECO:0000256" key="2">
    <source>
        <dbReference type="ARBA" id="ARBA00022741"/>
    </source>
</evidence>
<feature type="domain" description="RdRp catalytic" evidence="4">
    <location>
        <begin position="211"/>
        <end position="339"/>
    </location>
</feature>
<keyword evidence="7" id="KW-1185">Reference proteome</keyword>
<proteinExistence type="predicted"/>
<dbReference type="Gene3D" id="3.30.70.270">
    <property type="match status" value="1"/>
</dbReference>
<reference evidence="6" key="1">
    <citation type="submission" date="2021-12" db="EMBL/GenBank/DDBJ databases">
        <authorList>
            <person name="King R."/>
        </authorList>
    </citation>
    <scope>NUCLEOTIDE SEQUENCE</scope>
</reference>
<feature type="domain" description="RdRp catalytic" evidence="5">
    <location>
        <begin position="202"/>
        <end position="360"/>
    </location>
</feature>
<keyword evidence="3" id="KW-0693">Viral RNA replication</keyword>
<evidence type="ECO:0000259" key="5">
    <source>
        <dbReference type="PROSITE" id="PS50522"/>
    </source>
</evidence>
<protein>
    <recommendedName>
        <fullName evidence="1">RNA-directed RNA polymerase</fullName>
        <ecNumber evidence="1">2.7.7.48</ecNumber>
    </recommendedName>
</protein>
<evidence type="ECO:0000313" key="6">
    <source>
        <dbReference type="EMBL" id="CAH0402448.1"/>
    </source>
</evidence>
<dbReference type="EMBL" id="OU963913">
    <property type="protein sequence ID" value="CAH0402448.1"/>
    <property type="molecule type" value="Genomic_DNA"/>
</dbReference>
<sequence>MLRYTGRKAGFAQRTQAEVSSTPFLPEVDTGKWRSPVTQSAIKHDIQKFSNLTKEPDCPFLRAAIAKTYNAFRLPQPVKMIHLNDVFQQDLDIWDKSPGLPWKEQGYKTKNDIRKDPEAVRRVRYFAHKIKNGIQMSPPDCMANVRSHVCPRDERKIRAIWGYPATITFIEGMFALPLIRAYQEKQNPIAYGYETAIGGARRVCRRFANGRKFAALDFSGFDKTVPAWLIKYAFMILQSNIDFVNYEDHGVADAERMIRLWNYLVRYFIYTPIRTADGHCFRKSSGVASGSYFTQLIDSVCNHILCEWICLTQDVELKDLLVMGDDSILNVGVSFSLREACALVETIGMKINLSKSQVTDELYTLKFLGYSLGGGCPFKQHDDWC</sequence>
<dbReference type="PROSITE" id="PS50522">
    <property type="entry name" value="RDRP_PHAGE"/>
    <property type="match status" value="1"/>
</dbReference>
<dbReference type="InterPro" id="IPR001205">
    <property type="entry name" value="RNA-dir_pol_C"/>
</dbReference>